<evidence type="ECO:0000259" key="1">
    <source>
        <dbReference type="Pfam" id="PF00364"/>
    </source>
</evidence>
<feature type="domain" description="Lipoyl-binding" evidence="1">
    <location>
        <begin position="224"/>
        <end position="280"/>
    </location>
</feature>
<name>A0ABP0TWN9_9BRYO</name>
<dbReference type="SUPFAM" id="SSF51230">
    <property type="entry name" value="Single hybrid motif"/>
    <property type="match status" value="1"/>
</dbReference>
<dbReference type="InterPro" id="IPR000089">
    <property type="entry name" value="Biotin_lipoyl"/>
</dbReference>
<dbReference type="PANTHER" id="PTHR47597:SF1">
    <property type="entry name" value="IS A MEMBER OF THE PF|00364 BIOTIN-REQUIRING ENZYMES FAMILY-RELATED"/>
    <property type="match status" value="1"/>
</dbReference>
<sequence>MALLCRPPTSCAVLLGMPDSTGWRFQACKGGGTVRAASVSIFTKRLGEAPLKKVHVSMPGPMVRQQHCLHLHYVACVAAEEEVTLDKEAPDEVKTETDPSPLIPNAFEIQSLIMEVCDETSIAELQLKVGHFSLHMKRAVGKTAAVASPITQPVPPVPSKPMLESIPTSSIPSTPKPTALSAAIVKPVSNFGILEAAADAGLLFVTSPKVGYFRKGRVMKGKRGPPLCQEGQVINKGQVVCYLEQLGTQQPVESEITGEVEKVLWDDGEPVGYGDPLIAIRPSFQGIKIKG</sequence>
<organism evidence="2 3">
    <name type="scientific">Sphagnum troendelagicum</name>
    <dbReference type="NCBI Taxonomy" id="128251"/>
    <lineage>
        <taxon>Eukaryota</taxon>
        <taxon>Viridiplantae</taxon>
        <taxon>Streptophyta</taxon>
        <taxon>Embryophyta</taxon>
        <taxon>Bryophyta</taxon>
        <taxon>Sphagnophytina</taxon>
        <taxon>Sphagnopsida</taxon>
        <taxon>Sphagnales</taxon>
        <taxon>Sphagnaceae</taxon>
        <taxon>Sphagnum</taxon>
    </lineage>
</organism>
<reference evidence="2" key="1">
    <citation type="submission" date="2024-02" db="EMBL/GenBank/DDBJ databases">
        <authorList>
            <consortium name="ELIXIR-Norway"/>
            <consortium name="Elixir Norway"/>
        </authorList>
    </citation>
    <scope>NUCLEOTIDE SEQUENCE</scope>
</reference>
<protein>
    <recommendedName>
        <fullName evidence="1">Lipoyl-binding domain-containing protein</fullName>
    </recommendedName>
</protein>
<proteinExistence type="predicted"/>
<dbReference type="InterPro" id="IPR053217">
    <property type="entry name" value="ACC_Biotin_Carrier"/>
</dbReference>
<dbReference type="InterPro" id="IPR011053">
    <property type="entry name" value="Single_hybrid_motif"/>
</dbReference>
<dbReference type="Proteomes" id="UP001497512">
    <property type="component" value="Chromosome 15"/>
</dbReference>
<accession>A0ABP0TWN9</accession>
<evidence type="ECO:0000313" key="2">
    <source>
        <dbReference type="EMBL" id="CAK9206953.1"/>
    </source>
</evidence>
<dbReference type="Pfam" id="PF00364">
    <property type="entry name" value="Biotin_lipoyl"/>
    <property type="match status" value="1"/>
</dbReference>
<dbReference type="Gene3D" id="2.40.50.100">
    <property type="match status" value="1"/>
</dbReference>
<dbReference type="CDD" id="cd06850">
    <property type="entry name" value="biotinyl_domain"/>
    <property type="match status" value="1"/>
</dbReference>
<evidence type="ECO:0000313" key="3">
    <source>
        <dbReference type="Proteomes" id="UP001497512"/>
    </source>
</evidence>
<dbReference type="EMBL" id="OZ019907">
    <property type="protein sequence ID" value="CAK9206953.1"/>
    <property type="molecule type" value="Genomic_DNA"/>
</dbReference>
<dbReference type="PANTHER" id="PTHR47597">
    <property type="entry name" value="IS A MEMBER OF THE PF|00364 BIOTIN-REQUIRING ENZYMES FAMILY-RELATED"/>
    <property type="match status" value="1"/>
</dbReference>
<keyword evidence="3" id="KW-1185">Reference proteome</keyword>
<gene>
    <name evidence="2" type="ORF">CSSPTR1EN2_LOCUS8606</name>
</gene>